<evidence type="ECO:0000313" key="2">
    <source>
        <dbReference type="EMBL" id="KAL0129213.1"/>
    </source>
</evidence>
<organism evidence="2 3">
    <name type="scientific">Cardiocondyla obscurior</name>
    <dbReference type="NCBI Taxonomy" id="286306"/>
    <lineage>
        <taxon>Eukaryota</taxon>
        <taxon>Metazoa</taxon>
        <taxon>Ecdysozoa</taxon>
        <taxon>Arthropoda</taxon>
        <taxon>Hexapoda</taxon>
        <taxon>Insecta</taxon>
        <taxon>Pterygota</taxon>
        <taxon>Neoptera</taxon>
        <taxon>Endopterygota</taxon>
        <taxon>Hymenoptera</taxon>
        <taxon>Apocrita</taxon>
        <taxon>Aculeata</taxon>
        <taxon>Formicoidea</taxon>
        <taxon>Formicidae</taxon>
        <taxon>Myrmicinae</taxon>
        <taxon>Cardiocondyla</taxon>
    </lineage>
</organism>
<feature type="region of interest" description="Disordered" evidence="1">
    <location>
        <begin position="15"/>
        <end position="34"/>
    </location>
</feature>
<evidence type="ECO:0000256" key="1">
    <source>
        <dbReference type="SAM" id="MobiDB-lite"/>
    </source>
</evidence>
<name>A0AAW2GPN2_9HYME</name>
<gene>
    <name evidence="2" type="ORF">PUN28_004117</name>
</gene>
<proteinExistence type="predicted"/>
<feature type="region of interest" description="Disordered" evidence="1">
    <location>
        <begin position="94"/>
        <end position="116"/>
    </location>
</feature>
<accession>A0AAW2GPN2</accession>
<dbReference type="AlphaFoldDB" id="A0AAW2GPN2"/>
<comment type="caution">
    <text evidence="2">The sequence shown here is derived from an EMBL/GenBank/DDBJ whole genome shotgun (WGS) entry which is preliminary data.</text>
</comment>
<evidence type="ECO:0000313" key="3">
    <source>
        <dbReference type="Proteomes" id="UP001430953"/>
    </source>
</evidence>
<keyword evidence="3" id="KW-1185">Reference proteome</keyword>
<dbReference type="EMBL" id="JADYXP020000003">
    <property type="protein sequence ID" value="KAL0129213.1"/>
    <property type="molecule type" value="Genomic_DNA"/>
</dbReference>
<sequence>MRGRPHRSFYRMATTFRRSGEHDDAPPRSSPARFARGQLVDVLSVQQHTRPRAVHATPCSRSRHPFPKSPARLARIVPGDRYYLNDAYKRSAAAAHREISGNDVPWKPSSVRSTSC</sequence>
<dbReference type="Proteomes" id="UP001430953">
    <property type="component" value="Unassembled WGS sequence"/>
</dbReference>
<reference evidence="2 3" key="1">
    <citation type="submission" date="2023-03" db="EMBL/GenBank/DDBJ databases">
        <title>High recombination rates correlate with genetic variation in Cardiocondyla obscurior ants.</title>
        <authorList>
            <person name="Errbii M."/>
        </authorList>
    </citation>
    <scope>NUCLEOTIDE SEQUENCE [LARGE SCALE GENOMIC DNA]</scope>
    <source>
        <strain evidence="2">Alpha-2009</strain>
        <tissue evidence="2">Whole body</tissue>
    </source>
</reference>
<protein>
    <submittedName>
        <fullName evidence="2">Uncharacterized protein</fullName>
    </submittedName>
</protein>
<feature type="region of interest" description="Disordered" evidence="1">
    <location>
        <begin position="47"/>
        <end position="70"/>
    </location>
</feature>